<feature type="domain" description="Lipid-binding serum glycoprotein C-terminal" evidence="4">
    <location>
        <begin position="274"/>
        <end position="472"/>
    </location>
</feature>
<evidence type="ECO:0000313" key="5">
    <source>
        <dbReference type="EMBL" id="KAK6919274.1"/>
    </source>
</evidence>
<keyword evidence="1" id="KW-0325">Glycoprotein</keyword>
<proteinExistence type="inferred from homology"/>
<accession>A0AAN8YXZ1</accession>
<dbReference type="InterPro" id="IPR017943">
    <property type="entry name" value="Bactericidal_perm-incr_a/b_dom"/>
</dbReference>
<dbReference type="GO" id="GO:0005615">
    <property type="term" value="C:extracellular space"/>
    <property type="evidence" value="ECO:0007669"/>
    <property type="project" value="InterPro"/>
</dbReference>
<dbReference type="InterPro" id="IPR017942">
    <property type="entry name" value="Lipid-bd_serum_glycop_N"/>
</dbReference>
<dbReference type="EMBL" id="JBAMMX010000021">
    <property type="protein sequence ID" value="KAK6919274.1"/>
    <property type="molecule type" value="Genomic_DNA"/>
</dbReference>
<dbReference type="CDD" id="cd00025">
    <property type="entry name" value="BPI1"/>
    <property type="match status" value="1"/>
</dbReference>
<dbReference type="Pfam" id="PF02886">
    <property type="entry name" value="LBP_BPI_CETP_C"/>
    <property type="match status" value="1"/>
</dbReference>
<dbReference type="AlphaFoldDB" id="A0AAN8YXZ1"/>
<dbReference type="PANTHER" id="PTHR46801">
    <property type="entry name" value="OS06G0309200 PROTEIN"/>
    <property type="match status" value="1"/>
</dbReference>
<keyword evidence="6" id="KW-1185">Reference proteome</keyword>
<dbReference type="PIRSF" id="PIRSF002417">
    <property type="entry name" value="Lipid_binding_protein"/>
    <property type="match status" value="1"/>
</dbReference>
<protein>
    <submittedName>
        <fullName evidence="5">Lipid-binding serum glycoprotein, N-terminal</fullName>
    </submittedName>
</protein>
<dbReference type="Pfam" id="PF01273">
    <property type="entry name" value="LBP_BPI_CETP"/>
    <property type="match status" value="1"/>
</dbReference>
<gene>
    <name evidence="5" type="ORF">RJ641_015178</name>
</gene>
<organism evidence="5 6">
    <name type="scientific">Dillenia turbinata</name>
    <dbReference type="NCBI Taxonomy" id="194707"/>
    <lineage>
        <taxon>Eukaryota</taxon>
        <taxon>Viridiplantae</taxon>
        <taxon>Streptophyta</taxon>
        <taxon>Embryophyta</taxon>
        <taxon>Tracheophyta</taxon>
        <taxon>Spermatophyta</taxon>
        <taxon>Magnoliopsida</taxon>
        <taxon>eudicotyledons</taxon>
        <taxon>Gunneridae</taxon>
        <taxon>Pentapetalae</taxon>
        <taxon>Dilleniales</taxon>
        <taxon>Dilleniaceae</taxon>
        <taxon>Dillenia</taxon>
    </lineage>
</organism>
<dbReference type="Gene3D" id="3.15.20.10">
    <property type="entry name" value="Bactericidal permeability-increasing protein, domain 2"/>
    <property type="match status" value="1"/>
</dbReference>
<evidence type="ECO:0000256" key="3">
    <source>
        <dbReference type="SAM" id="SignalP"/>
    </source>
</evidence>
<dbReference type="InterPro" id="IPR001124">
    <property type="entry name" value="Lipid-bd_serum_glycop_C"/>
</dbReference>
<evidence type="ECO:0000256" key="1">
    <source>
        <dbReference type="ARBA" id="ARBA00023180"/>
    </source>
</evidence>
<evidence type="ECO:0000259" key="4">
    <source>
        <dbReference type="SMART" id="SM00329"/>
    </source>
</evidence>
<feature type="chain" id="PRO_5042822109" evidence="3">
    <location>
        <begin position="22"/>
        <end position="490"/>
    </location>
</feature>
<sequence>MKPKITFFFILVCSIVISSQANEQGFISAVISEKGLDFIKELLVTKAISSLTPLQLPQIERIVKIPLVGNLRVVFSNITIYEINVSSSYVKPGETGIAIIASGTTCNLSMNWYYSYSTWFSPVEISDKGRASVQVEGMEVGLTLGLENQGGTLKLTLFECGCYVKDISIRLDGGASWFYQGIVDAFEEKIGAAVEHGITKKLTEGIIKLDSLLQALPKEVPVYDDAALNVTFVNDPFVNNSSISLEIDGLLTKARKAIYLNYHHKQLQPLVSCSDSPKMLGISLDEAVFNSASSLYFDADFMHLIVDELPEQSLLNTAGWRFIIPQLYRKYPNDNLNLNISLSSPPVIKISENKIDGTIYADLIIDVLESNQVIPVICISLEIQGSGLVKISENNLVGSVKLNDFTMTLKWSKVGNLRMFLIQPIMWTIIQTVFLPYANSHLGKGFPLPIVRGFTLQNAEIICSTSVITVCSDVIYEESLNLAKLLFFSR</sequence>
<evidence type="ECO:0000313" key="6">
    <source>
        <dbReference type="Proteomes" id="UP001370490"/>
    </source>
</evidence>
<evidence type="ECO:0000256" key="2">
    <source>
        <dbReference type="ARBA" id="ARBA00060933"/>
    </source>
</evidence>
<dbReference type="Proteomes" id="UP001370490">
    <property type="component" value="Unassembled WGS sequence"/>
</dbReference>
<comment type="similarity">
    <text evidence="2">Belongs to the BPI/LBP/Plunc superfamily. BPI/LBP (TC 1.C.40) family.</text>
</comment>
<comment type="caution">
    <text evidence="5">The sequence shown here is derived from an EMBL/GenBank/DDBJ whole genome shotgun (WGS) entry which is preliminary data.</text>
</comment>
<dbReference type="SMART" id="SM00329">
    <property type="entry name" value="BPI2"/>
    <property type="match status" value="1"/>
</dbReference>
<feature type="signal peptide" evidence="3">
    <location>
        <begin position="1"/>
        <end position="21"/>
    </location>
</feature>
<dbReference type="Gene3D" id="3.15.10.10">
    <property type="entry name" value="Bactericidal permeability-increasing protein, domain 1"/>
    <property type="match status" value="1"/>
</dbReference>
<reference evidence="5 6" key="1">
    <citation type="submission" date="2023-12" db="EMBL/GenBank/DDBJ databases">
        <title>A high-quality genome assembly for Dillenia turbinata (Dilleniales).</title>
        <authorList>
            <person name="Chanderbali A."/>
        </authorList>
    </citation>
    <scope>NUCLEOTIDE SEQUENCE [LARGE SCALE GENOMIC DNA]</scope>
    <source>
        <strain evidence="5">LSX21</strain>
        <tissue evidence="5">Leaf</tissue>
    </source>
</reference>
<keyword evidence="3" id="KW-0732">Signal</keyword>
<dbReference type="PANTHER" id="PTHR46801:SF6">
    <property type="entry name" value="LIPID-BINDING SERUM GLYCOPROTEIN C-TERMINAL DOMAIN-CONTAINING PROTEIN"/>
    <property type="match status" value="1"/>
</dbReference>
<dbReference type="FunFam" id="3.15.10.10:FF:000001">
    <property type="entry name" value="phospholipid transfer protein-like"/>
    <property type="match status" value="1"/>
</dbReference>
<name>A0AAN8YXZ1_9MAGN</name>
<dbReference type="GO" id="GO:0008289">
    <property type="term" value="F:lipid binding"/>
    <property type="evidence" value="ECO:0007669"/>
    <property type="project" value="InterPro"/>
</dbReference>
<dbReference type="InterPro" id="IPR030675">
    <property type="entry name" value="BPI/LBP"/>
</dbReference>
<dbReference type="InterPro" id="IPR045897">
    <property type="entry name" value="BPI/LBP_pln"/>
</dbReference>
<dbReference type="CDD" id="cd00026">
    <property type="entry name" value="BPI2"/>
    <property type="match status" value="1"/>
</dbReference>
<dbReference type="SUPFAM" id="SSF55394">
    <property type="entry name" value="Bactericidal permeability-increasing protein, BPI"/>
    <property type="match status" value="2"/>
</dbReference>